<feature type="signal peptide" evidence="1">
    <location>
        <begin position="1"/>
        <end position="23"/>
    </location>
</feature>
<dbReference type="RefSeq" id="WP_336497648.1">
    <property type="nucleotide sequence ID" value="NZ_JBAWSY010000006.1"/>
</dbReference>
<evidence type="ECO:0000256" key="1">
    <source>
        <dbReference type="SAM" id="SignalP"/>
    </source>
</evidence>
<comment type="caution">
    <text evidence="2">The sequence shown here is derived from an EMBL/GenBank/DDBJ whole genome shotgun (WGS) entry which is preliminary data.</text>
</comment>
<accession>A0ABU8F504</accession>
<proteinExistence type="predicted"/>
<sequence>MKKIVIVPSFLVLFLMTSIPSHAEPNYYQPAEESKEELMMDLFLSLLLPDIQKAVSNYYSDFLTESPMVYPYQIKILKMERTNGYRGFIFSVTVEVTPVVGPHNPVGKDQLTFSISAGSGVSLKNYKHIETYELPPNWQDIKKKNELHVWF</sequence>
<dbReference type="Proteomes" id="UP001364890">
    <property type="component" value="Unassembled WGS sequence"/>
</dbReference>
<evidence type="ECO:0000313" key="2">
    <source>
        <dbReference type="EMBL" id="MEI4770091.1"/>
    </source>
</evidence>
<dbReference type="EMBL" id="JBAWSY010000006">
    <property type="protein sequence ID" value="MEI4770091.1"/>
    <property type="molecule type" value="Genomic_DNA"/>
</dbReference>
<dbReference type="InterPro" id="IPR024984">
    <property type="entry name" value="DUF3888"/>
</dbReference>
<reference evidence="2 3" key="1">
    <citation type="submission" date="2024-01" db="EMBL/GenBank/DDBJ databases">
        <title>Seven novel Bacillus-like species.</title>
        <authorList>
            <person name="Liu G."/>
        </authorList>
    </citation>
    <scope>NUCLEOTIDE SEQUENCE [LARGE SCALE GENOMIC DNA]</scope>
    <source>
        <strain evidence="2 3">FJAT-51614</strain>
    </source>
</reference>
<keyword evidence="1" id="KW-0732">Signal</keyword>
<protein>
    <submittedName>
        <fullName evidence="2">DUF3888 domain-containing protein</fullName>
    </submittedName>
</protein>
<dbReference type="Pfam" id="PF13027">
    <property type="entry name" value="DUF3888"/>
    <property type="match status" value="1"/>
</dbReference>
<feature type="chain" id="PRO_5045687717" evidence="1">
    <location>
        <begin position="24"/>
        <end position="151"/>
    </location>
</feature>
<organism evidence="2 3">
    <name type="scientific">Psychrobacillus mangrovi</name>
    <dbReference type="NCBI Taxonomy" id="3117745"/>
    <lineage>
        <taxon>Bacteria</taxon>
        <taxon>Bacillati</taxon>
        <taxon>Bacillota</taxon>
        <taxon>Bacilli</taxon>
        <taxon>Bacillales</taxon>
        <taxon>Bacillaceae</taxon>
        <taxon>Psychrobacillus</taxon>
    </lineage>
</organism>
<name>A0ABU8F504_9BACI</name>
<keyword evidence="3" id="KW-1185">Reference proteome</keyword>
<gene>
    <name evidence="2" type="ORF">WAX74_10625</name>
</gene>
<evidence type="ECO:0000313" key="3">
    <source>
        <dbReference type="Proteomes" id="UP001364890"/>
    </source>
</evidence>